<dbReference type="SUPFAM" id="SSF54695">
    <property type="entry name" value="POZ domain"/>
    <property type="match status" value="1"/>
</dbReference>
<evidence type="ECO:0000313" key="2">
    <source>
        <dbReference type="EMBL" id="ESZ96728.1"/>
    </source>
</evidence>
<dbReference type="InterPro" id="IPR011333">
    <property type="entry name" value="SKP1/BTB/POZ_sf"/>
</dbReference>
<dbReference type="Proteomes" id="UP000019487">
    <property type="component" value="Unassembled WGS sequence"/>
</dbReference>
<dbReference type="Pfam" id="PF00651">
    <property type="entry name" value="BTB"/>
    <property type="match status" value="1"/>
</dbReference>
<dbReference type="EMBL" id="AYSA01000125">
    <property type="protein sequence ID" value="ESZ96728.1"/>
    <property type="molecule type" value="Genomic_DNA"/>
</dbReference>
<proteinExistence type="predicted"/>
<evidence type="ECO:0000259" key="1">
    <source>
        <dbReference type="PROSITE" id="PS50097"/>
    </source>
</evidence>
<sequence length="280" mass="31991">MSPKKASGKLNKLLGRTMLHVQVGDDLKDFGVHKDLICHYSPYFNAAFTSGFEETRTGVMKLSTTEPEVFELFYHWLYTQDLYLPAWDPASSSSEVDGAVGLEENHSSCTLCKAIDDDDEDSDGDGYDSDYEASREFIKGHDNNCLIDTFHKKQLKLLAMLYVFADMTRIPALQNLCLERFYNTTNTNNDVPVELIEYIWENTAESSQLRKIMIDMLVWEHPASSYVTAHKVIPNSVKDEVLFTMARRFRCTRMNKKGAKVNPLTDITNYHVKVNEKITS</sequence>
<dbReference type="HOGENOM" id="CLU_068279_5_1_1"/>
<dbReference type="PANTHER" id="PTHR47843">
    <property type="entry name" value="BTB DOMAIN-CONTAINING PROTEIN-RELATED"/>
    <property type="match status" value="1"/>
</dbReference>
<dbReference type="Gene3D" id="3.30.710.10">
    <property type="entry name" value="Potassium Channel Kv1.1, Chain A"/>
    <property type="match status" value="1"/>
</dbReference>
<dbReference type="InterPro" id="IPR000210">
    <property type="entry name" value="BTB/POZ_dom"/>
</dbReference>
<comment type="caution">
    <text evidence="2">The sequence shown here is derived from an EMBL/GenBank/DDBJ whole genome shotgun (WGS) entry which is preliminary data.</text>
</comment>
<protein>
    <recommendedName>
        <fullName evidence="1">BTB domain-containing protein</fullName>
    </recommendedName>
</protein>
<dbReference type="SMART" id="SM00225">
    <property type="entry name" value="BTB"/>
    <property type="match status" value="1"/>
</dbReference>
<keyword evidence="3" id="KW-1185">Reference proteome</keyword>
<name>W9CL40_SCLBF</name>
<accession>W9CL40</accession>
<dbReference type="AlphaFoldDB" id="W9CL40"/>
<dbReference type="PROSITE" id="PS50097">
    <property type="entry name" value="BTB"/>
    <property type="match status" value="1"/>
</dbReference>
<reference evidence="2 3" key="1">
    <citation type="journal article" date="2014" name="Genome Announc.">
        <title>Draft genome sequence of Sclerotinia borealis, a psychrophilic plant pathogenic fungus.</title>
        <authorList>
            <person name="Mardanov A.V."/>
            <person name="Beletsky A.V."/>
            <person name="Kadnikov V.V."/>
            <person name="Ignatov A.N."/>
            <person name="Ravin N.V."/>
        </authorList>
    </citation>
    <scope>NUCLEOTIDE SEQUENCE [LARGE SCALE GENOMIC DNA]</scope>
    <source>
        <strain evidence="3">F-4157</strain>
    </source>
</reference>
<dbReference type="OrthoDB" id="194443at2759"/>
<dbReference type="PANTHER" id="PTHR47843:SF2">
    <property type="entry name" value="BTB DOMAIN-CONTAINING PROTEIN"/>
    <property type="match status" value="1"/>
</dbReference>
<dbReference type="STRING" id="1432307.W9CL40"/>
<organism evidence="2 3">
    <name type="scientific">Sclerotinia borealis (strain F-4128)</name>
    <dbReference type="NCBI Taxonomy" id="1432307"/>
    <lineage>
        <taxon>Eukaryota</taxon>
        <taxon>Fungi</taxon>
        <taxon>Dikarya</taxon>
        <taxon>Ascomycota</taxon>
        <taxon>Pezizomycotina</taxon>
        <taxon>Leotiomycetes</taxon>
        <taxon>Helotiales</taxon>
        <taxon>Sclerotiniaceae</taxon>
        <taxon>Sclerotinia</taxon>
    </lineage>
</organism>
<gene>
    <name evidence="2" type="ORF">SBOR_2872</name>
</gene>
<dbReference type="CDD" id="cd18186">
    <property type="entry name" value="BTB_POZ_ZBTB_KLHL-like"/>
    <property type="match status" value="1"/>
</dbReference>
<feature type="domain" description="BTB" evidence="1">
    <location>
        <begin position="15"/>
        <end position="86"/>
    </location>
</feature>
<evidence type="ECO:0000313" key="3">
    <source>
        <dbReference type="Proteomes" id="UP000019487"/>
    </source>
</evidence>